<feature type="transmembrane region" description="Helical" evidence="12">
    <location>
        <begin position="45"/>
        <end position="62"/>
    </location>
</feature>
<name>A0ABW1MJH4_9ACTN</name>
<comment type="subcellular location">
    <subcellularLocation>
        <location evidence="1">Cell membrane</location>
        <topology evidence="1">Multi-pass membrane protein</topology>
    </subcellularLocation>
</comment>
<evidence type="ECO:0000256" key="3">
    <source>
        <dbReference type="ARBA" id="ARBA00022475"/>
    </source>
</evidence>
<evidence type="ECO:0000259" key="13">
    <source>
        <dbReference type="Pfam" id="PF01292"/>
    </source>
</evidence>
<evidence type="ECO:0000256" key="11">
    <source>
        <dbReference type="ARBA" id="ARBA00037975"/>
    </source>
</evidence>
<evidence type="ECO:0000256" key="1">
    <source>
        <dbReference type="ARBA" id="ARBA00004651"/>
    </source>
</evidence>
<organism evidence="14 15">
    <name type="scientific">Streptomyces ochraceiscleroticus</name>
    <dbReference type="NCBI Taxonomy" id="47761"/>
    <lineage>
        <taxon>Bacteria</taxon>
        <taxon>Bacillati</taxon>
        <taxon>Actinomycetota</taxon>
        <taxon>Actinomycetes</taxon>
        <taxon>Kitasatosporales</taxon>
        <taxon>Streptomycetaceae</taxon>
        <taxon>Streptomyces</taxon>
    </lineage>
</organism>
<evidence type="ECO:0000256" key="10">
    <source>
        <dbReference type="ARBA" id="ARBA00023136"/>
    </source>
</evidence>
<accession>A0ABW1MJH4</accession>
<dbReference type="EMBL" id="JBHSPX010000004">
    <property type="protein sequence ID" value="MFC6063820.1"/>
    <property type="molecule type" value="Genomic_DNA"/>
</dbReference>
<proteinExistence type="inferred from homology"/>
<dbReference type="PANTHER" id="PTHR30529">
    <property type="entry name" value="CYTOCHROME B561"/>
    <property type="match status" value="1"/>
</dbReference>
<evidence type="ECO:0000256" key="9">
    <source>
        <dbReference type="ARBA" id="ARBA00023004"/>
    </source>
</evidence>
<keyword evidence="8 12" id="KW-1133">Transmembrane helix</keyword>
<dbReference type="Pfam" id="PF01292">
    <property type="entry name" value="Ni_hydr_CYTB"/>
    <property type="match status" value="1"/>
</dbReference>
<dbReference type="SUPFAM" id="SSF81342">
    <property type="entry name" value="Transmembrane di-heme cytochromes"/>
    <property type="match status" value="1"/>
</dbReference>
<evidence type="ECO:0000256" key="12">
    <source>
        <dbReference type="SAM" id="Phobius"/>
    </source>
</evidence>
<protein>
    <submittedName>
        <fullName evidence="14">Cytochrome b</fullName>
    </submittedName>
</protein>
<dbReference type="RefSeq" id="WP_031052912.1">
    <property type="nucleotide sequence ID" value="NZ_JBHSPX010000004.1"/>
</dbReference>
<keyword evidence="9" id="KW-0408">Iron</keyword>
<feature type="transmembrane region" description="Helical" evidence="12">
    <location>
        <begin position="141"/>
        <end position="164"/>
    </location>
</feature>
<evidence type="ECO:0000256" key="2">
    <source>
        <dbReference type="ARBA" id="ARBA00022448"/>
    </source>
</evidence>
<keyword evidence="2" id="KW-0813">Transport</keyword>
<gene>
    <name evidence="14" type="ORF">ACFP4F_14790</name>
</gene>
<dbReference type="Gene3D" id="1.20.950.20">
    <property type="entry name" value="Transmembrane di-heme cytochromes, Chain C"/>
    <property type="match status" value="1"/>
</dbReference>
<keyword evidence="3" id="KW-1003">Cell membrane</keyword>
<evidence type="ECO:0000256" key="7">
    <source>
        <dbReference type="ARBA" id="ARBA00022982"/>
    </source>
</evidence>
<keyword evidence="4" id="KW-0349">Heme</keyword>
<feature type="domain" description="Cytochrome b561 bacterial/Ni-hydrogenase" evidence="13">
    <location>
        <begin position="7"/>
        <end position="173"/>
    </location>
</feature>
<keyword evidence="5 12" id="KW-0812">Transmembrane</keyword>
<evidence type="ECO:0000256" key="6">
    <source>
        <dbReference type="ARBA" id="ARBA00022723"/>
    </source>
</evidence>
<evidence type="ECO:0000313" key="15">
    <source>
        <dbReference type="Proteomes" id="UP001596139"/>
    </source>
</evidence>
<keyword evidence="6" id="KW-0479">Metal-binding</keyword>
<reference evidence="15" key="1">
    <citation type="journal article" date="2019" name="Int. J. Syst. Evol. Microbiol.">
        <title>The Global Catalogue of Microorganisms (GCM) 10K type strain sequencing project: providing services to taxonomists for standard genome sequencing and annotation.</title>
        <authorList>
            <consortium name="The Broad Institute Genomics Platform"/>
            <consortium name="The Broad Institute Genome Sequencing Center for Infectious Disease"/>
            <person name="Wu L."/>
            <person name="Ma J."/>
        </authorList>
    </citation>
    <scope>NUCLEOTIDE SEQUENCE [LARGE SCALE GENOMIC DNA]</scope>
    <source>
        <strain evidence="15">CGMCC 1.15180</strain>
    </source>
</reference>
<sequence length="177" mass="19676">MSGTEKFGVLARLLHWGMAVMVVAMLFIGAAMVASPTAYDALQDVHRPLGMLILVFTVVRFVNRLRHRPPALPPAMGRWERAAAKGSEYLLYALMFTLPLIGWGMLSAAGYPIVLYGPLRLPGLLPSDPALYAVLRQTHTVLAYLLFAAFLTHACAVLFHTLVLRDRLLGRMTFRRE</sequence>
<keyword evidence="15" id="KW-1185">Reference proteome</keyword>
<dbReference type="Proteomes" id="UP001596139">
    <property type="component" value="Unassembled WGS sequence"/>
</dbReference>
<evidence type="ECO:0000256" key="4">
    <source>
        <dbReference type="ARBA" id="ARBA00022617"/>
    </source>
</evidence>
<evidence type="ECO:0000256" key="5">
    <source>
        <dbReference type="ARBA" id="ARBA00022692"/>
    </source>
</evidence>
<keyword evidence="7" id="KW-0249">Electron transport</keyword>
<feature type="transmembrane region" description="Helical" evidence="12">
    <location>
        <begin position="12"/>
        <end position="33"/>
    </location>
</feature>
<dbReference type="PANTHER" id="PTHR30529:SF6">
    <property type="entry name" value="BLL0291 PROTEIN"/>
    <property type="match status" value="1"/>
</dbReference>
<comment type="caution">
    <text evidence="14">The sequence shown here is derived from an EMBL/GenBank/DDBJ whole genome shotgun (WGS) entry which is preliminary data.</text>
</comment>
<evidence type="ECO:0000256" key="8">
    <source>
        <dbReference type="ARBA" id="ARBA00022989"/>
    </source>
</evidence>
<dbReference type="InterPro" id="IPR052168">
    <property type="entry name" value="Cytochrome_b561_oxidase"/>
</dbReference>
<dbReference type="InterPro" id="IPR016174">
    <property type="entry name" value="Di-haem_cyt_TM"/>
</dbReference>
<feature type="transmembrane region" description="Helical" evidence="12">
    <location>
        <begin position="89"/>
        <end position="114"/>
    </location>
</feature>
<evidence type="ECO:0000313" key="14">
    <source>
        <dbReference type="EMBL" id="MFC6063820.1"/>
    </source>
</evidence>
<keyword evidence="10 12" id="KW-0472">Membrane</keyword>
<comment type="similarity">
    <text evidence="11">Belongs to the cytochrome b561 family.</text>
</comment>
<dbReference type="InterPro" id="IPR011577">
    <property type="entry name" value="Cyt_b561_bac/Ni-Hgenase"/>
</dbReference>